<dbReference type="PANTHER" id="PTHR42856">
    <property type="entry name" value="ACYL-COENZYME A THIOESTERASE PAAI"/>
    <property type="match status" value="1"/>
</dbReference>
<dbReference type="AlphaFoldDB" id="A0A430SDS4"/>
<dbReference type="PANTHER" id="PTHR42856:SF1">
    <property type="entry name" value="ACYL-COENZYME A THIOESTERASE PAAI"/>
    <property type="match status" value="1"/>
</dbReference>
<dbReference type="NCBIfam" id="TIGR02286">
    <property type="entry name" value="PaaD"/>
    <property type="match status" value="1"/>
</dbReference>
<dbReference type="CDD" id="cd03443">
    <property type="entry name" value="PaaI_thioesterase"/>
    <property type="match status" value="1"/>
</dbReference>
<protein>
    <submittedName>
        <fullName evidence="3">Phenylacetic acid degradation protein PaaD</fullName>
    </submittedName>
</protein>
<dbReference type="InterPro" id="IPR029069">
    <property type="entry name" value="HotDog_dom_sf"/>
</dbReference>
<dbReference type="InterPro" id="IPR052723">
    <property type="entry name" value="Acyl-CoA_thioesterase_PaaI"/>
</dbReference>
<comment type="caution">
    <text evidence="3">The sequence shown here is derived from an EMBL/GenBank/DDBJ whole genome shotgun (WGS) entry which is preliminary data.</text>
</comment>
<evidence type="ECO:0000313" key="4">
    <source>
        <dbReference type="Proteomes" id="UP000286928"/>
    </source>
</evidence>
<evidence type="ECO:0000313" key="3">
    <source>
        <dbReference type="EMBL" id="RTH34843.1"/>
    </source>
</evidence>
<evidence type="ECO:0000256" key="1">
    <source>
        <dbReference type="ARBA" id="ARBA00022801"/>
    </source>
</evidence>
<keyword evidence="1" id="KW-0378">Hydrolase</keyword>
<accession>A0A430SDS4</accession>
<evidence type="ECO:0000259" key="2">
    <source>
        <dbReference type="Pfam" id="PF03061"/>
    </source>
</evidence>
<name>A0A430SDS4_THESC</name>
<sequence>MGQAASQGEHLEDAFMRTLGLQIQHLAPGEAVVAGVVGEEHLNLHGTAHGGFLYALADSAFALASNSRGPAVALSCRMDYFRPLSAGARVEARAQEVNLSRRTATYRVEVVSEGKLVALFTGTVFRLGGDAFPGAGEGLSSGQNAWRKEEG</sequence>
<dbReference type="NCBIfam" id="TIGR00369">
    <property type="entry name" value="unchar_dom_1"/>
    <property type="match status" value="1"/>
</dbReference>
<dbReference type="Gene3D" id="3.10.129.10">
    <property type="entry name" value="Hotdog Thioesterase"/>
    <property type="match status" value="1"/>
</dbReference>
<dbReference type="Pfam" id="PF03061">
    <property type="entry name" value="4HBT"/>
    <property type="match status" value="1"/>
</dbReference>
<organism evidence="3 4">
    <name type="scientific">Thermus scotoductus</name>
    <dbReference type="NCBI Taxonomy" id="37636"/>
    <lineage>
        <taxon>Bacteria</taxon>
        <taxon>Thermotogati</taxon>
        <taxon>Deinococcota</taxon>
        <taxon>Deinococci</taxon>
        <taxon>Thermales</taxon>
        <taxon>Thermaceae</taxon>
        <taxon>Thermus</taxon>
    </lineage>
</organism>
<dbReference type="InterPro" id="IPR011973">
    <property type="entry name" value="PaaD"/>
</dbReference>
<dbReference type="Proteomes" id="UP000286928">
    <property type="component" value="Unassembled WGS sequence"/>
</dbReference>
<feature type="domain" description="Thioesterase" evidence="2">
    <location>
        <begin position="45"/>
        <end position="115"/>
    </location>
</feature>
<dbReference type="InterPro" id="IPR003736">
    <property type="entry name" value="PAAI_dom"/>
</dbReference>
<dbReference type="EMBL" id="PEMD01000011">
    <property type="protein sequence ID" value="RTH34843.1"/>
    <property type="molecule type" value="Genomic_DNA"/>
</dbReference>
<reference evidence="3 4" key="1">
    <citation type="journal article" date="2019" name="Extremophiles">
        <title>Biogeography of thermophiles and predominance of Thermus scotoductus in domestic water heaters.</title>
        <authorList>
            <person name="Wilpiszeski R.L."/>
            <person name="Zhang Z."/>
            <person name="House C.H."/>
        </authorList>
    </citation>
    <scope>NUCLEOTIDE SEQUENCE [LARGE SCALE GENOMIC DNA]</scope>
    <source>
        <strain evidence="3 4">20_S20</strain>
    </source>
</reference>
<dbReference type="SUPFAM" id="SSF54637">
    <property type="entry name" value="Thioesterase/thiol ester dehydrase-isomerase"/>
    <property type="match status" value="1"/>
</dbReference>
<dbReference type="InterPro" id="IPR006683">
    <property type="entry name" value="Thioestr_dom"/>
</dbReference>
<dbReference type="GO" id="GO:0016289">
    <property type="term" value="F:acyl-CoA hydrolase activity"/>
    <property type="evidence" value="ECO:0007669"/>
    <property type="project" value="UniProtKB-ARBA"/>
</dbReference>
<proteinExistence type="predicted"/>
<gene>
    <name evidence="3" type="primary">paaD</name>
    <name evidence="3" type="ORF">CSW33_00435</name>
</gene>